<dbReference type="Proteomes" id="UP001153954">
    <property type="component" value="Unassembled WGS sequence"/>
</dbReference>
<dbReference type="Pfam" id="PF00078">
    <property type="entry name" value="RVT_1"/>
    <property type="match status" value="1"/>
</dbReference>
<gene>
    <name evidence="2" type="ORF">EEDITHA_LOCUS22342</name>
</gene>
<accession>A0AAU9VAU5</accession>
<reference evidence="2" key="1">
    <citation type="submission" date="2022-03" db="EMBL/GenBank/DDBJ databases">
        <authorList>
            <person name="Tunstrom K."/>
        </authorList>
    </citation>
    <scope>NUCLEOTIDE SEQUENCE</scope>
</reference>
<protein>
    <recommendedName>
        <fullName evidence="1">Reverse transcriptase domain-containing protein</fullName>
    </recommendedName>
</protein>
<dbReference type="PROSITE" id="PS50878">
    <property type="entry name" value="RT_POL"/>
    <property type="match status" value="1"/>
</dbReference>
<evidence type="ECO:0000259" key="1">
    <source>
        <dbReference type="PROSITE" id="PS50878"/>
    </source>
</evidence>
<dbReference type="InterPro" id="IPR000477">
    <property type="entry name" value="RT_dom"/>
</dbReference>
<dbReference type="SUPFAM" id="SSF56672">
    <property type="entry name" value="DNA/RNA polymerases"/>
    <property type="match status" value="1"/>
</dbReference>
<evidence type="ECO:0000313" key="2">
    <source>
        <dbReference type="EMBL" id="CAH2108402.1"/>
    </source>
</evidence>
<dbReference type="AlphaFoldDB" id="A0AAU9VAU5"/>
<dbReference type="InterPro" id="IPR043502">
    <property type="entry name" value="DNA/RNA_pol_sf"/>
</dbReference>
<organism evidence="2 3">
    <name type="scientific">Euphydryas editha</name>
    <name type="common">Edith's checkerspot</name>
    <dbReference type="NCBI Taxonomy" id="104508"/>
    <lineage>
        <taxon>Eukaryota</taxon>
        <taxon>Metazoa</taxon>
        <taxon>Ecdysozoa</taxon>
        <taxon>Arthropoda</taxon>
        <taxon>Hexapoda</taxon>
        <taxon>Insecta</taxon>
        <taxon>Pterygota</taxon>
        <taxon>Neoptera</taxon>
        <taxon>Endopterygota</taxon>
        <taxon>Lepidoptera</taxon>
        <taxon>Glossata</taxon>
        <taxon>Ditrysia</taxon>
        <taxon>Papilionoidea</taxon>
        <taxon>Nymphalidae</taxon>
        <taxon>Nymphalinae</taxon>
        <taxon>Euphydryas</taxon>
    </lineage>
</organism>
<proteinExistence type="predicted"/>
<comment type="caution">
    <text evidence="2">The sequence shown here is derived from an EMBL/GenBank/DDBJ whole genome shotgun (WGS) entry which is preliminary data.</text>
</comment>
<keyword evidence="3" id="KW-1185">Reference proteome</keyword>
<evidence type="ECO:0000313" key="3">
    <source>
        <dbReference type="Proteomes" id="UP001153954"/>
    </source>
</evidence>
<feature type="domain" description="Reverse transcriptase" evidence="1">
    <location>
        <begin position="1"/>
        <end position="112"/>
    </location>
</feature>
<sequence length="112" mass="12664">MGQESEVIENQFGFMPGRGTMGAIFAHRQLCEKYRHAQKDLHMVFIDLEKAYDRVPRKVLLWAMKVKGVPEKYVRLVQAMYDRASTHVRSETGVSGKFNVAVGLHQGSALSP</sequence>
<dbReference type="GO" id="GO:0071897">
    <property type="term" value="P:DNA biosynthetic process"/>
    <property type="evidence" value="ECO:0007669"/>
    <property type="project" value="UniProtKB-ARBA"/>
</dbReference>
<dbReference type="EMBL" id="CAKOGL010000031">
    <property type="protein sequence ID" value="CAH2108402.1"/>
    <property type="molecule type" value="Genomic_DNA"/>
</dbReference>
<dbReference type="PANTHER" id="PTHR19446">
    <property type="entry name" value="REVERSE TRANSCRIPTASES"/>
    <property type="match status" value="1"/>
</dbReference>
<name>A0AAU9VAU5_EUPED</name>